<comment type="caution">
    <text evidence="10">The sequence shown here is derived from an EMBL/GenBank/DDBJ whole genome shotgun (WGS) entry which is preliminary data.</text>
</comment>
<dbReference type="Pfam" id="PF02518">
    <property type="entry name" value="HATPase_c"/>
    <property type="match status" value="1"/>
</dbReference>
<evidence type="ECO:0000313" key="10">
    <source>
        <dbReference type="EMBL" id="OEK04172.1"/>
    </source>
</evidence>
<dbReference type="InterPro" id="IPR011623">
    <property type="entry name" value="7TMR_DISM_rcpt_extracell_dom1"/>
</dbReference>
<dbReference type="SMART" id="SM00387">
    <property type="entry name" value="HATPase_c"/>
    <property type="match status" value="1"/>
</dbReference>
<dbReference type="PRINTS" id="PR00344">
    <property type="entry name" value="BCTRLSENSOR"/>
</dbReference>
<dbReference type="InterPro" id="IPR036097">
    <property type="entry name" value="HisK_dim/P_sf"/>
</dbReference>
<dbReference type="SUPFAM" id="SSF47384">
    <property type="entry name" value="Homodimeric domain of signal transducing histidine kinase"/>
    <property type="match status" value="1"/>
</dbReference>
<dbReference type="Pfam" id="PF07696">
    <property type="entry name" value="7TMR-DISMED2"/>
    <property type="match status" value="1"/>
</dbReference>
<dbReference type="InterPro" id="IPR001789">
    <property type="entry name" value="Sig_transdc_resp-reg_receiver"/>
</dbReference>
<keyword evidence="11" id="KW-1185">Reference proteome</keyword>
<evidence type="ECO:0000256" key="5">
    <source>
        <dbReference type="PROSITE-ProRule" id="PRU00169"/>
    </source>
</evidence>
<keyword evidence="6" id="KW-0812">Transmembrane</keyword>
<organism evidence="10 11">
    <name type="scientific">Roseivirga misakiensis</name>
    <dbReference type="NCBI Taxonomy" id="1563681"/>
    <lineage>
        <taxon>Bacteria</taxon>
        <taxon>Pseudomonadati</taxon>
        <taxon>Bacteroidota</taxon>
        <taxon>Cytophagia</taxon>
        <taxon>Cytophagales</taxon>
        <taxon>Roseivirgaceae</taxon>
        <taxon>Roseivirga</taxon>
    </lineage>
</organism>
<proteinExistence type="predicted"/>
<sequence length="830" mass="94861">MHRNKLLLLTLFLLSTLPIAAQQGFYENIQYLSSDEEEVTIGNRILLFEDKSKVMDIDSIQRLKPQDFTSFNNTKELNKLSNYWTYFQLKNQSRSELSFILKGGINAKETYYLVVDNQVTDVKKTGYHFPVDTRDIKRGHQTRINISIPTDKTLHLYVKIESTDNSPIDVQARLIPADQWQSKFEKDKLFQGLFSGVLLIFSIVTLFIYGFTKERVFLFFGLYTAVNLVYFLYLHGLVEFYFLPQSTNYLSILWLLPLLSAAAYVNFTRHFLATESEFPKWEKFVKVLPPINVFLFVVGCSYLLITGDFYHSLMGTRISLILLLLFAMTFMVRAWLSKNIIAKYYAYGTLLFVTSLLLFLANQLTSPSHDLPIIVQIGILLETVIFSLGVSHKLKRQFEDHNITQRSLILQLKKNEELQLNTNQELEEIVADRTQQIKKQNIALEKAQKLAEKATKEKSDFLSVMSHEIRTPLNAIISLSHIMEMDNKDREMKEYIDALKFSAEGLHSLVNDILDHNKMEAGKLRLENIEFSLIDLLKNLGELFKYKANNQGLELRIEIGEHLPDRLLGDPTRLAQILTNLISNAIKFTAEGYVHIKASLAGVKDDTATVSFAISDTGIGIPEDKLKSIFEDFEQASNEITREYGGTGLGLSIVKNLLKMMGSTIELKSQKEVGSCFAFDIDFGLDPNFQMIDLQQQDRDKDLKALSILVIDDNDMNRLVLKRLLQIWNGGFTEVDNGVDAVEMCKETSYDLILTDLEMKPMNGFDTAIKISKTSKNRQIPIIAMSAHNPLDFEIEYKEAGFVDFVHKPFDPEELFQKITAVTGAQKPIE</sequence>
<dbReference type="EMBL" id="MDGQ01000005">
    <property type="protein sequence ID" value="OEK04172.1"/>
    <property type="molecule type" value="Genomic_DNA"/>
</dbReference>
<dbReference type="CDD" id="cd16922">
    <property type="entry name" value="HATPase_EvgS-ArcB-TorS-like"/>
    <property type="match status" value="1"/>
</dbReference>
<keyword evidence="4" id="KW-0902">Two-component regulatory system</keyword>
<keyword evidence="7" id="KW-0732">Signal</keyword>
<dbReference type="SMART" id="SM00448">
    <property type="entry name" value="REC"/>
    <property type="match status" value="1"/>
</dbReference>
<feature type="transmembrane region" description="Helical" evidence="6">
    <location>
        <begin position="311"/>
        <end position="332"/>
    </location>
</feature>
<dbReference type="Gene3D" id="2.60.40.2380">
    <property type="match status" value="1"/>
</dbReference>
<feature type="domain" description="Histidine kinase" evidence="8">
    <location>
        <begin position="464"/>
        <end position="685"/>
    </location>
</feature>
<reference evidence="10 11" key="1">
    <citation type="submission" date="2016-08" db="EMBL/GenBank/DDBJ databases">
        <title>Draft genome of Fabibacter sp. strain SK-8.</title>
        <authorList>
            <person name="Wong S.-K."/>
            <person name="Hamasaki K."/>
            <person name="Yoshizawa S."/>
        </authorList>
    </citation>
    <scope>NUCLEOTIDE SEQUENCE [LARGE SCALE GENOMIC DNA]</scope>
    <source>
        <strain evidence="10 11">SK-8</strain>
    </source>
</reference>
<protein>
    <recommendedName>
        <fullName evidence="2">histidine kinase</fullName>
        <ecNumber evidence="2">2.7.13.3</ecNumber>
    </recommendedName>
</protein>
<gene>
    <name evidence="10" type="ORF">BFP71_11860</name>
</gene>
<feature type="transmembrane region" description="Helical" evidence="6">
    <location>
        <begin position="249"/>
        <end position="267"/>
    </location>
</feature>
<dbReference type="PROSITE" id="PS50110">
    <property type="entry name" value="RESPONSE_REGULATORY"/>
    <property type="match status" value="1"/>
</dbReference>
<dbReference type="Gene3D" id="3.30.565.10">
    <property type="entry name" value="Histidine kinase-like ATPase, C-terminal domain"/>
    <property type="match status" value="1"/>
</dbReference>
<feature type="transmembrane region" description="Helical" evidence="6">
    <location>
        <begin position="344"/>
        <end position="361"/>
    </location>
</feature>
<dbReference type="PANTHER" id="PTHR45339">
    <property type="entry name" value="HYBRID SIGNAL TRANSDUCTION HISTIDINE KINASE J"/>
    <property type="match status" value="1"/>
</dbReference>
<dbReference type="SMART" id="SM00388">
    <property type="entry name" value="HisKA"/>
    <property type="match status" value="1"/>
</dbReference>
<dbReference type="Gene3D" id="3.40.50.2300">
    <property type="match status" value="1"/>
</dbReference>
<evidence type="ECO:0000313" key="11">
    <source>
        <dbReference type="Proteomes" id="UP000095552"/>
    </source>
</evidence>
<dbReference type="GO" id="GO:0000155">
    <property type="term" value="F:phosphorelay sensor kinase activity"/>
    <property type="evidence" value="ECO:0007669"/>
    <property type="project" value="InterPro"/>
</dbReference>
<dbReference type="Proteomes" id="UP000095552">
    <property type="component" value="Unassembled WGS sequence"/>
</dbReference>
<dbReference type="InterPro" id="IPR036890">
    <property type="entry name" value="HATPase_C_sf"/>
</dbReference>
<keyword evidence="3 5" id="KW-0597">Phosphoprotein</keyword>
<feature type="transmembrane region" description="Helical" evidence="6">
    <location>
        <begin position="287"/>
        <end position="305"/>
    </location>
</feature>
<comment type="catalytic activity">
    <reaction evidence="1">
        <text>ATP + protein L-histidine = ADP + protein N-phospho-L-histidine.</text>
        <dbReference type="EC" id="2.7.13.3"/>
    </reaction>
</comment>
<feature type="signal peptide" evidence="7">
    <location>
        <begin position="1"/>
        <end position="20"/>
    </location>
</feature>
<evidence type="ECO:0000256" key="6">
    <source>
        <dbReference type="SAM" id="Phobius"/>
    </source>
</evidence>
<dbReference type="InterPro" id="IPR011006">
    <property type="entry name" value="CheY-like_superfamily"/>
</dbReference>
<dbReference type="Gene3D" id="1.10.287.130">
    <property type="match status" value="1"/>
</dbReference>
<evidence type="ECO:0000256" key="2">
    <source>
        <dbReference type="ARBA" id="ARBA00012438"/>
    </source>
</evidence>
<dbReference type="PROSITE" id="PS50109">
    <property type="entry name" value="HIS_KIN"/>
    <property type="match status" value="1"/>
</dbReference>
<dbReference type="InterPro" id="IPR003594">
    <property type="entry name" value="HATPase_dom"/>
</dbReference>
<evidence type="ECO:0000256" key="4">
    <source>
        <dbReference type="ARBA" id="ARBA00023012"/>
    </source>
</evidence>
<dbReference type="Pfam" id="PF00512">
    <property type="entry name" value="HisKA"/>
    <property type="match status" value="1"/>
</dbReference>
<dbReference type="STRING" id="1563681.BFP71_11860"/>
<keyword evidence="6" id="KW-1133">Transmembrane helix</keyword>
<feature type="transmembrane region" description="Helical" evidence="6">
    <location>
        <begin position="373"/>
        <end position="391"/>
    </location>
</feature>
<dbReference type="Pfam" id="PF07695">
    <property type="entry name" value="7TMR-DISM_7TM"/>
    <property type="match status" value="1"/>
</dbReference>
<dbReference type="CDD" id="cd00082">
    <property type="entry name" value="HisKA"/>
    <property type="match status" value="1"/>
</dbReference>
<name>A0A1E5SYI3_9BACT</name>
<dbReference type="InterPro" id="IPR005467">
    <property type="entry name" value="His_kinase_dom"/>
</dbReference>
<dbReference type="RefSeq" id="WP_069835677.1">
    <property type="nucleotide sequence ID" value="NZ_MDGQ01000005.1"/>
</dbReference>
<feature type="domain" description="Response regulatory" evidence="9">
    <location>
        <begin position="707"/>
        <end position="823"/>
    </location>
</feature>
<dbReference type="OrthoDB" id="9816309at2"/>
<evidence type="ECO:0000256" key="3">
    <source>
        <dbReference type="ARBA" id="ARBA00022553"/>
    </source>
</evidence>
<dbReference type="PANTHER" id="PTHR45339:SF1">
    <property type="entry name" value="HYBRID SIGNAL TRANSDUCTION HISTIDINE KINASE J"/>
    <property type="match status" value="1"/>
</dbReference>
<keyword evidence="6" id="KW-0472">Membrane</keyword>
<dbReference type="CDD" id="cd17546">
    <property type="entry name" value="REC_hyHK_CKI1_RcsC-like"/>
    <property type="match status" value="1"/>
</dbReference>
<evidence type="ECO:0000259" key="8">
    <source>
        <dbReference type="PROSITE" id="PS50109"/>
    </source>
</evidence>
<feature type="chain" id="PRO_5009185691" description="histidine kinase" evidence="7">
    <location>
        <begin position="21"/>
        <end position="830"/>
    </location>
</feature>
<dbReference type="FunFam" id="3.30.565.10:FF:000010">
    <property type="entry name" value="Sensor histidine kinase RcsC"/>
    <property type="match status" value="1"/>
</dbReference>
<dbReference type="InterPro" id="IPR004358">
    <property type="entry name" value="Sig_transdc_His_kin-like_C"/>
</dbReference>
<feature type="transmembrane region" description="Helical" evidence="6">
    <location>
        <begin position="189"/>
        <end position="209"/>
    </location>
</feature>
<dbReference type="AlphaFoldDB" id="A0A1E5SYI3"/>
<dbReference type="Pfam" id="PF00072">
    <property type="entry name" value="Response_reg"/>
    <property type="match status" value="1"/>
</dbReference>
<dbReference type="EC" id="2.7.13.3" evidence="2"/>
<dbReference type="InterPro" id="IPR011622">
    <property type="entry name" value="7TMR_DISM_rcpt_extracell_dom2"/>
</dbReference>
<evidence type="ECO:0000256" key="7">
    <source>
        <dbReference type="SAM" id="SignalP"/>
    </source>
</evidence>
<dbReference type="SUPFAM" id="SSF52172">
    <property type="entry name" value="CheY-like"/>
    <property type="match status" value="1"/>
</dbReference>
<accession>A0A1E5SYI3</accession>
<evidence type="ECO:0000259" key="9">
    <source>
        <dbReference type="PROSITE" id="PS50110"/>
    </source>
</evidence>
<dbReference type="SUPFAM" id="SSF55874">
    <property type="entry name" value="ATPase domain of HSP90 chaperone/DNA topoisomerase II/histidine kinase"/>
    <property type="match status" value="1"/>
</dbReference>
<dbReference type="InterPro" id="IPR003661">
    <property type="entry name" value="HisK_dim/P_dom"/>
</dbReference>
<evidence type="ECO:0000256" key="1">
    <source>
        <dbReference type="ARBA" id="ARBA00000085"/>
    </source>
</evidence>
<feature type="transmembrane region" description="Helical" evidence="6">
    <location>
        <begin position="216"/>
        <end position="237"/>
    </location>
</feature>
<feature type="modified residue" description="4-aspartylphosphate" evidence="5">
    <location>
        <position position="756"/>
    </location>
</feature>